<protein>
    <submittedName>
        <fullName evidence="2">Methyltransferase domain-containing protein</fullName>
    </submittedName>
</protein>
<name>A0A0S4QML0_9ACTN</name>
<keyword evidence="2" id="KW-0808">Transferase</keyword>
<dbReference type="CDD" id="cd02440">
    <property type="entry name" value="AdoMet_MTases"/>
    <property type="match status" value="1"/>
</dbReference>
<dbReference type="InterPro" id="IPR029063">
    <property type="entry name" value="SAM-dependent_MTases_sf"/>
</dbReference>
<reference evidence="3" key="1">
    <citation type="submission" date="2015-11" db="EMBL/GenBank/DDBJ databases">
        <authorList>
            <person name="Varghese N."/>
        </authorList>
    </citation>
    <scope>NUCLEOTIDE SEQUENCE [LARGE SCALE GENOMIC DNA]</scope>
    <source>
        <strain evidence="3">DSM 45899</strain>
    </source>
</reference>
<sequence length="296" mass="30880">MGQRPRTNVEGVQNEQMRLTWRDNASGWVANEALFDALFAPVTAAISRAATIRPGQRLLDVGCGSGTLLAAGAGAGASVVGVDISPVMVEAARRRVPGATVIVGDAQVLDLGGEAPGPPFDLVVSRFGVMFFEDPTAAFANIRRVVAPEGRLVFACWRGREENTMFSLGSSVLAGRLVPPPADPAPGEPGPTAFADADRLAGVLGAAGWSDIAINALDFECDYGADGTDGVEERLATILSTSTGRSARQQLQPALGPQGWAALLDEVRAELRRHLVRGAVRFPAATWLVTATNPAG</sequence>
<gene>
    <name evidence="2" type="ORF">Ga0074812_10919</name>
</gene>
<dbReference type="Gene3D" id="3.40.50.150">
    <property type="entry name" value="Vaccinia Virus protein VP39"/>
    <property type="match status" value="1"/>
</dbReference>
<keyword evidence="2" id="KW-0489">Methyltransferase</keyword>
<dbReference type="Proteomes" id="UP000198802">
    <property type="component" value="Unassembled WGS sequence"/>
</dbReference>
<dbReference type="GO" id="GO:0008757">
    <property type="term" value="F:S-adenosylmethionine-dependent methyltransferase activity"/>
    <property type="evidence" value="ECO:0007669"/>
    <property type="project" value="InterPro"/>
</dbReference>
<feature type="domain" description="Methyltransferase type 11" evidence="1">
    <location>
        <begin position="59"/>
        <end position="154"/>
    </location>
</feature>
<dbReference type="AlphaFoldDB" id="A0A0S4QML0"/>
<keyword evidence="3" id="KW-1185">Reference proteome</keyword>
<dbReference type="EMBL" id="FAOZ01000009">
    <property type="protein sequence ID" value="CUU56800.1"/>
    <property type="molecule type" value="Genomic_DNA"/>
</dbReference>
<proteinExistence type="predicted"/>
<evidence type="ECO:0000313" key="3">
    <source>
        <dbReference type="Proteomes" id="UP000198802"/>
    </source>
</evidence>
<dbReference type="SUPFAM" id="SSF53335">
    <property type="entry name" value="S-adenosyl-L-methionine-dependent methyltransferases"/>
    <property type="match status" value="1"/>
</dbReference>
<evidence type="ECO:0000313" key="2">
    <source>
        <dbReference type="EMBL" id="CUU56800.1"/>
    </source>
</evidence>
<accession>A0A0S4QML0</accession>
<dbReference type="GO" id="GO:0032259">
    <property type="term" value="P:methylation"/>
    <property type="evidence" value="ECO:0007669"/>
    <property type="project" value="UniProtKB-KW"/>
</dbReference>
<dbReference type="InterPro" id="IPR013216">
    <property type="entry name" value="Methyltransf_11"/>
</dbReference>
<dbReference type="PANTHER" id="PTHR43591">
    <property type="entry name" value="METHYLTRANSFERASE"/>
    <property type="match status" value="1"/>
</dbReference>
<evidence type="ECO:0000259" key="1">
    <source>
        <dbReference type="Pfam" id="PF08241"/>
    </source>
</evidence>
<dbReference type="PANTHER" id="PTHR43591:SF24">
    <property type="entry name" value="2-METHOXY-6-POLYPRENYL-1,4-BENZOQUINOL METHYLASE, MITOCHONDRIAL"/>
    <property type="match status" value="1"/>
</dbReference>
<dbReference type="Pfam" id="PF08241">
    <property type="entry name" value="Methyltransf_11"/>
    <property type="match status" value="1"/>
</dbReference>
<organism evidence="2 3">
    <name type="scientific">Parafrankia irregularis</name>
    <dbReference type="NCBI Taxonomy" id="795642"/>
    <lineage>
        <taxon>Bacteria</taxon>
        <taxon>Bacillati</taxon>
        <taxon>Actinomycetota</taxon>
        <taxon>Actinomycetes</taxon>
        <taxon>Frankiales</taxon>
        <taxon>Frankiaceae</taxon>
        <taxon>Parafrankia</taxon>
    </lineage>
</organism>